<evidence type="ECO:0000256" key="1">
    <source>
        <dbReference type="SAM" id="MobiDB-lite"/>
    </source>
</evidence>
<feature type="compositionally biased region" description="Low complexity" evidence="1">
    <location>
        <begin position="415"/>
        <end position="426"/>
    </location>
</feature>
<reference evidence="2 3" key="1">
    <citation type="journal article" date="2019" name="Nat. Ecol. Evol.">
        <title>Megaphylogeny resolves global patterns of mushroom evolution.</title>
        <authorList>
            <person name="Varga T."/>
            <person name="Krizsan K."/>
            <person name="Foldi C."/>
            <person name="Dima B."/>
            <person name="Sanchez-Garcia M."/>
            <person name="Sanchez-Ramirez S."/>
            <person name="Szollosi G.J."/>
            <person name="Szarkandi J.G."/>
            <person name="Papp V."/>
            <person name="Albert L."/>
            <person name="Andreopoulos W."/>
            <person name="Angelini C."/>
            <person name="Antonin V."/>
            <person name="Barry K.W."/>
            <person name="Bougher N.L."/>
            <person name="Buchanan P."/>
            <person name="Buyck B."/>
            <person name="Bense V."/>
            <person name="Catcheside P."/>
            <person name="Chovatia M."/>
            <person name="Cooper J."/>
            <person name="Damon W."/>
            <person name="Desjardin D."/>
            <person name="Finy P."/>
            <person name="Geml J."/>
            <person name="Haridas S."/>
            <person name="Hughes K."/>
            <person name="Justo A."/>
            <person name="Karasinski D."/>
            <person name="Kautmanova I."/>
            <person name="Kiss B."/>
            <person name="Kocsube S."/>
            <person name="Kotiranta H."/>
            <person name="LaButti K.M."/>
            <person name="Lechner B.E."/>
            <person name="Liimatainen K."/>
            <person name="Lipzen A."/>
            <person name="Lukacs Z."/>
            <person name="Mihaltcheva S."/>
            <person name="Morgado L.N."/>
            <person name="Niskanen T."/>
            <person name="Noordeloos M.E."/>
            <person name="Ohm R.A."/>
            <person name="Ortiz-Santana B."/>
            <person name="Ovrebo C."/>
            <person name="Racz N."/>
            <person name="Riley R."/>
            <person name="Savchenko A."/>
            <person name="Shiryaev A."/>
            <person name="Soop K."/>
            <person name="Spirin V."/>
            <person name="Szebenyi C."/>
            <person name="Tomsovsky M."/>
            <person name="Tulloss R.E."/>
            <person name="Uehling J."/>
            <person name="Grigoriev I.V."/>
            <person name="Vagvolgyi C."/>
            <person name="Papp T."/>
            <person name="Martin F.M."/>
            <person name="Miettinen O."/>
            <person name="Hibbett D.S."/>
            <person name="Nagy L.G."/>
        </authorList>
    </citation>
    <scope>NUCLEOTIDE SEQUENCE [LARGE SCALE GENOMIC DNA]</scope>
    <source>
        <strain evidence="2 3">CBS 962.96</strain>
    </source>
</reference>
<name>A0A4S8L6Y7_DENBC</name>
<proteinExistence type="predicted"/>
<sequence length="433" mass="48476">MQRGHQIYYLKDGWGPTRSPALRHHLSLLGITLLSSLPPQTRNWRGDIWTCSTSTCHCAAMMSSIVPSMANQTEPSRPYHIVTGYHNGSLSLSDALKINLLTDRTTLTQPYSMSWIQKPMDHLDGLIQQVVDGLEAHKAITPDVWNMINLLVPVLKAKEQVIWTKRDSHNIPTKFAVVELREICVELHQIPVLQLIITHLQTPRDTAVEAYTTRVTEKTANPNAFEDCPDATSVDFGLNKLAVFKLFGPIKRVVETARTERELRMPFDGLLAGMYYDRLHTVKLFVYICLFLAGGKWEPTSVRQNRLWAPHPHPQGSGVRAPACTIQRQKFFILVIYASSRTICVSSASRMHKGHGIPPRSPDTFRLTTNRSKSECYQPFRPMTHGRMNMQQTLISCNRSCLFSSGFDGYGGGDDASAGGSSSDGGPNPKYRA</sequence>
<protein>
    <submittedName>
        <fullName evidence="2">Uncharacterized protein</fullName>
    </submittedName>
</protein>
<accession>A0A4S8L6Y7</accession>
<dbReference type="EMBL" id="ML179600">
    <property type="protein sequence ID" value="THU84417.1"/>
    <property type="molecule type" value="Genomic_DNA"/>
</dbReference>
<organism evidence="2 3">
    <name type="scientific">Dendrothele bispora (strain CBS 962.96)</name>
    <dbReference type="NCBI Taxonomy" id="1314807"/>
    <lineage>
        <taxon>Eukaryota</taxon>
        <taxon>Fungi</taxon>
        <taxon>Dikarya</taxon>
        <taxon>Basidiomycota</taxon>
        <taxon>Agaricomycotina</taxon>
        <taxon>Agaricomycetes</taxon>
        <taxon>Agaricomycetidae</taxon>
        <taxon>Agaricales</taxon>
        <taxon>Agaricales incertae sedis</taxon>
        <taxon>Dendrothele</taxon>
    </lineage>
</organism>
<keyword evidence="3" id="KW-1185">Reference proteome</keyword>
<dbReference type="Proteomes" id="UP000297245">
    <property type="component" value="Unassembled WGS sequence"/>
</dbReference>
<gene>
    <name evidence="2" type="ORF">K435DRAFT_843656</name>
</gene>
<dbReference type="AlphaFoldDB" id="A0A4S8L6Y7"/>
<feature type="region of interest" description="Disordered" evidence="1">
    <location>
        <begin position="414"/>
        <end position="433"/>
    </location>
</feature>
<evidence type="ECO:0000313" key="2">
    <source>
        <dbReference type="EMBL" id="THU84417.1"/>
    </source>
</evidence>
<evidence type="ECO:0000313" key="3">
    <source>
        <dbReference type="Proteomes" id="UP000297245"/>
    </source>
</evidence>